<dbReference type="AlphaFoldDB" id="A0A9W7I6M6"/>
<reference evidence="2" key="1">
    <citation type="submission" date="2023-05" db="EMBL/GenBank/DDBJ databases">
        <title>Genome and transcriptome analyses reveal genes involved in the formation of fine ridges on petal epidermal cells in Hibiscus trionum.</title>
        <authorList>
            <person name="Koshimizu S."/>
            <person name="Masuda S."/>
            <person name="Ishii T."/>
            <person name="Shirasu K."/>
            <person name="Hoshino A."/>
            <person name="Arita M."/>
        </authorList>
    </citation>
    <scope>NUCLEOTIDE SEQUENCE</scope>
    <source>
        <strain evidence="2">Hamamatsu line</strain>
    </source>
</reference>
<proteinExistence type="predicted"/>
<dbReference type="EMBL" id="BSYR01000023">
    <property type="protein sequence ID" value="GMI89836.1"/>
    <property type="molecule type" value="Genomic_DNA"/>
</dbReference>
<name>A0A9W7I6M6_HIBTR</name>
<evidence type="ECO:0000256" key="1">
    <source>
        <dbReference type="SAM" id="MobiDB-lite"/>
    </source>
</evidence>
<feature type="compositionally biased region" description="Polar residues" evidence="1">
    <location>
        <begin position="30"/>
        <end position="45"/>
    </location>
</feature>
<comment type="caution">
    <text evidence="2">The sequence shown here is derived from an EMBL/GenBank/DDBJ whole genome shotgun (WGS) entry which is preliminary data.</text>
</comment>
<dbReference type="Proteomes" id="UP001165190">
    <property type="component" value="Unassembled WGS sequence"/>
</dbReference>
<feature type="compositionally biased region" description="Low complexity" evidence="1">
    <location>
        <begin position="46"/>
        <end position="59"/>
    </location>
</feature>
<evidence type="ECO:0000313" key="3">
    <source>
        <dbReference type="Proteomes" id="UP001165190"/>
    </source>
</evidence>
<accession>A0A9W7I6M6</accession>
<sequence length="99" mass="10586">METRLAEFKVQLMVDFKKLLDDSTGKVVGSLNTAPTNQGATGTGPSASNPTGTTANNTGPEVTVIDAEALKEPNDNQNYTGNLAYKLMCPRFDDTDFRG</sequence>
<feature type="region of interest" description="Disordered" evidence="1">
    <location>
        <begin position="26"/>
        <end position="59"/>
    </location>
</feature>
<gene>
    <name evidence="2" type="ORF">HRI_002652900</name>
</gene>
<organism evidence="2 3">
    <name type="scientific">Hibiscus trionum</name>
    <name type="common">Flower of an hour</name>
    <dbReference type="NCBI Taxonomy" id="183268"/>
    <lineage>
        <taxon>Eukaryota</taxon>
        <taxon>Viridiplantae</taxon>
        <taxon>Streptophyta</taxon>
        <taxon>Embryophyta</taxon>
        <taxon>Tracheophyta</taxon>
        <taxon>Spermatophyta</taxon>
        <taxon>Magnoliopsida</taxon>
        <taxon>eudicotyledons</taxon>
        <taxon>Gunneridae</taxon>
        <taxon>Pentapetalae</taxon>
        <taxon>rosids</taxon>
        <taxon>malvids</taxon>
        <taxon>Malvales</taxon>
        <taxon>Malvaceae</taxon>
        <taxon>Malvoideae</taxon>
        <taxon>Hibiscus</taxon>
    </lineage>
</organism>
<evidence type="ECO:0000313" key="2">
    <source>
        <dbReference type="EMBL" id="GMI89836.1"/>
    </source>
</evidence>
<keyword evidence="3" id="KW-1185">Reference proteome</keyword>
<protein>
    <submittedName>
        <fullName evidence="2">Uncharacterized protein</fullName>
    </submittedName>
</protein>